<evidence type="ECO:0000259" key="8">
    <source>
        <dbReference type="PROSITE" id="PS50928"/>
    </source>
</evidence>
<evidence type="ECO:0000256" key="6">
    <source>
        <dbReference type="ARBA" id="ARBA00023136"/>
    </source>
</evidence>
<comment type="subcellular location">
    <subcellularLocation>
        <location evidence="1">Cell membrane</location>
        <topology evidence="1">Multi-pass membrane protein</topology>
    </subcellularLocation>
</comment>
<feature type="transmembrane region" description="Helical" evidence="7">
    <location>
        <begin position="106"/>
        <end position="126"/>
    </location>
</feature>
<dbReference type="GO" id="GO:0005886">
    <property type="term" value="C:plasma membrane"/>
    <property type="evidence" value="ECO:0007669"/>
    <property type="project" value="UniProtKB-SubCell"/>
</dbReference>
<keyword evidence="3" id="KW-1003">Cell membrane</keyword>
<accession>A0A1J5PGP6</accession>
<comment type="caution">
    <text evidence="9">The sequence shown here is derived from an EMBL/GenBank/DDBJ whole genome shotgun (WGS) entry which is preliminary data.</text>
</comment>
<reference evidence="9" key="1">
    <citation type="submission" date="2016-10" db="EMBL/GenBank/DDBJ databases">
        <title>Sequence of Gallionella enrichment culture.</title>
        <authorList>
            <person name="Poehlein A."/>
            <person name="Muehling M."/>
            <person name="Daniel R."/>
        </authorList>
    </citation>
    <scope>NUCLEOTIDE SEQUENCE</scope>
</reference>
<dbReference type="AlphaFoldDB" id="A0A1J5PGP6"/>
<evidence type="ECO:0000256" key="2">
    <source>
        <dbReference type="ARBA" id="ARBA00022448"/>
    </source>
</evidence>
<keyword evidence="6 7" id="KW-0472">Membrane</keyword>
<feature type="transmembrane region" description="Helical" evidence="7">
    <location>
        <begin position="147"/>
        <end position="171"/>
    </location>
</feature>
<evidence type="ECO:0000256" key="3">
    <source>
        <dbReference type="ARBA" id="ARBA00022475"/>
    </source>
</evidence>
<evidence type="ECO:0000313" key="9">
    <source>
        <dbReference type="EMBL" id="OIQ70606.1"/>
    </source>
</evidence>
<evidence type="ECO:0000256" key="1">
    <source>
        <dbReference type="ARBA" id="ARBA00004651"/>
    </source>
</evidence>
<feature type="transmembrane region" description="Helical" evidence="7">
    <location>
        <begin position="47"/>
        <end position="66"/>
    </location>
</feature>
<name>A0A1J5PGP6_9ZZZZ</name>
<dbReference type="Pfam" id="PF00528">
    <property type="entry name" value="BPD_transp_1"/>
    <property type="match status" value="1"/>
</dbReference>
<keyword evidence="2" id="KW-0813">Transport</keyword>
<keyword evidence="5 7" id="KW-1133">Transmembrane helix</keyword>
<feature type="domain" description="ABC transmembrane type-1" evidence="8">
    <location>
        <begin position="40"/>
        <end position="220"/>
    </location>
</feature>
<dbReference type="GO" id="GO:0055085">
    <property type="term" value="P:transmembrane transport"/>
    <property type="evidence" value="ECO:0007669"/>
    <property type="project" value="InterPro"/>
</dbReference>
<evidence type="ECO:0000256" key="4">
    <source>
        <dbReference type="ARBA" id="ARBA00022692"/>
    </source>
</evidence>
<gene>
    <name evidence="9" type="primary">ssuC_26</name>
    <name evidence="9" type="ORF">GALL_477780</name>
</gene>
<proteinExistence type="predicted"/>
<dbReference type="PANTHER" id="PTHR30151">
    <property type="entry name" value="ALKANE SULFONATE ABC TRANSPORTER-RELATED, MEMBRANE SUBUNIT"/>
    <property type="match status" value="1"/>
</dbReference>
<dbReference type="InterPro" id="IPR035906">
    <property type="entry name" value="MetI-like_sf"/>
</dbReference>
<feature type="transmembrane region" description="Helical" evidence="7">
    <location>
        <begin position="206"/>
        <end position="228"/>
    </location>
</feature>
<dbReference type="PANTHER" id="PTHR30151:SF0">
    <property type="entry name" value="ABC TRANSPORTER PERMEASE PROTEIN MJ0413-RELATED"/>
    <property type="match status" value="1"/>
</dbReference>
<keyword evidence="4 7" id="KW-0812">Transmembrane</keyword>
<protein>
    <submittedName>
        <fullName evidence="9">Putative aliphatic sulfonates transport permease protein SsuC</fullName>
    </submittedName>
</protein>
<dbReference type="InterPro" id="IPR000515">
    <property type="entry name" value="MetI-like"/>
</dbReference>
<dbReference type="Gene3D" id="1.10.3720.10">
    <property type="entry name" value="MetI-like"/>
    <property type="match status" value="1"/>
</dbReference>
<sequence>MLAVWQGVALRSGAGILPLPLDVVRALGIGAADGTLLRDSLVTLGNVLMSFAIALLGGVALALAAMRSRVLTDFLHPLMVMLESAPTIAWLVLAILWLGLGAGPSIAVGISMTLPLLYLSTLHALQQEDQGIMEMAQVFGVSRMRRLLRIVFPSLALTLAGTASGALSVAWRGVIMAEAFSSTHGLGPLLWGSYLYGEITQVYADILWIVLLGLLLEYAFIHPVRLWILSRLHHAKT</sequence>
<evidence type="ECO:0000256" key="7">
    <source>
        <dbReference type="SAM" id="Phobius"/>
    </source>
</evidence>
<dbReference type="CDD" id="cd06261">
    <property type="entry name" value="TM_PBP2"/>
    <property type="match status" value="1"/>
</dbReference>
<dbReference type="EMBL" id="MLJW01004119">
    <property type="protein sequence ID" value="OIQ70606.1"/>
    <property type="molecule type" value="Genomic_DNA"/>
</dbReference>
<dbReference type="PROSITE" id="PS50928">
    <property type="entry name" value="ABC_TM1"/>
    <property type="match status" value="1"/>
</dbReference>
<organism evidence="9">
    <name type="scientific">mine drainage metagenome</name>
    <dbReference type="NCBI Taxonomy" id="410659"/>
    <lineage>
        <taxon>unclassified sequences</taxon>
        <taxon>metagenomes</taxon>
        <taxon>ecological metagenomes</taxon>
    </lineage>
</organism>
<dbReference type="SUPFAM" id="SSF161098">
    <property type="entry name" value="MetI-like"/>
    <property type="match status" value="1"/>
</dbReference>
<evidence type="ECO:0000256" key="5">
    <source>
        <dbReference type="ARBA" id="ARBA00022989"/>
    </source>
</evidence>
<feature type="transmembrane region" description="Helical" evidence="7">
    <location>
        <begin position="78"/>
        <end position="100"/>
    </location>
</feature>